<feature type="transmembrane region" description="Helical" evidence="1">
    <location>
        <begin position="279"/>
        <end position="299"/>
    </location>
</feature>
<name>A0A932YWC9_9BACT</name>
<proteinExistence type="predicted"/>
<sequence length="312" mass="33830">MDNPNAKAFMLAVLTMAAGILNAYLWKKAVFAGGFENVSFYSLPALTLLLFVILLALSSAFIRSRAVRIFSAVVALAAGYIFIPYSSYALWAALASAAGGWYAAERIAGEAAASTAFSVRKIFSGGLPIFFTAVALMLAVFYFSSLGGRSDAFFLPKTLFDAAIPFLEQPLQNIFPGFRPNASVDEFLLTAMTHDTGSQIDIAKLPNAERERLLREGRAALAQQFDITLTGEESAGDVIYRVTNAQVAKLAGPYEKYLPLLAAVGFFLAVKALTLPVYWLVLILLFLVVKLLLSLGLLSERVETTQVQRLSL</sequence>
<feature type="transmembrane region" description="Helical" evidence="1">
    <location>
        <begin position="38"/>
        <end position="57"/>
    </location>
</feature>
<organism evidence="2 3">
    <name type="scientific">Candidatus Sungiibacteriota bacterium</name>
    <dbReference type="NCBI Taxonomy" id="2750080"/>
    <lineage>
        <taxon>Bacteria</taxon>
        <taxon>Candidatus Sungiibacteriota</taxon>
    </lineage>
</organism>
<dbReference type="Proteomes" id="UP000756703">
    <property type="component" value="Unassembled WGS sequence"/>
</dbReference>
<gene>
    <name evidence="2" type="ORF">HY473_00755</name>
</gene>
<feature type="transmembrane region" description="Helical" evidence="1">
    <location>
        <begin position="69"/>
        <end position="102"/>
    </location>
</feature>
<accession>A0A932YWC9</accession>
<evidence type="ECO:0000256" key="1">
    <source>
        <dbReference type="SAM" id="Phobius"/>
    </source>
</evidence>
<feature type="transmembrane region" description="Helical" evidence="1">
    <location>
        <begin position="7"/>
        <end position="26"/>
    </location>
</feature>
<protein>
    <submittedName>
        <fullName evidence="2">Uncharacterized protein</fullName>
    </submittedName>
</protein>
<reference evidence="2" key="1">
    <citation type="submission" date="2020-07" db="EMBL/GenBank/DDBJ databases">
        <title>Huge and variable diversity of episymbiotic CPR bacteria and DPANN archaea in groundwater ecosystems.</title>
        <authorList>
            <person name="He C.Y."/>
            <person name="Keren R."/>
            <person name="Whittaker M."/>
            <person name="Farag I.F."/>
            <person name="Doudna J."/>
            <person name="Cate J.H.D."/>
            <person name="Banfield J.F."/>
        </authorList>
    </citation>
    <scope>NUCLEOTIDE SEQUENCE</scope>
    <source>
        <strain evidence="2">NC_groundwater_1225_Ag_S-0.1um_56_177</strain>
    </source>
</reference>
<keyword evidence="1" id="KW-1133">Transmembrane helix</keyword>
<keyword evidence="1" id="KW-0472">Membrane</keyword>
<feature type="transmembrane region" description="Helical" evidence="1">
    <location>
        <begin position="257"/>
        <end position="273"/>
    </location>
</feature>
<keyword evidence="1" id="KW-0812">Transmembrane</keyword>
<feature type="transmembrane region" description="Helical" evidence="1">
    <location>
        <begin position="122"/>
        <end position="143"/>
    </location>
</feature>
<evidence type="ECO:0000313" key="3">
    <source>
        <dbReference type="Proteomes" id="UP000756703"/>
    </source>
</evidence>
<comment type="caution">
    <text evidence="2">The sequence shown here is derived from an EMBL/GenBank/DDBJ whole genome shotgun (WGS) entry which is preliminary data.</text>
</comment>
<dbReference type="EMBL" id="JACQMI010000005">
    <property type="protein sequence ID" value="MBI4132616.1"/>
    <property type="molecule type" value="Genomic_DNA"/>
</dbReference>
<dbReference type="AlphaFoldDB" id="A0A932YWC9"/>
<evidence type="ECO:0000313" key="2">
    <source>
        <dbReference type="EMBL" id="MBI4132616.1"/>
    </source>
</evidence>